<evidence type="ECO:0000256" key="3">
    <source>
        <dbReference type="ARBA" id="ARBA00023027"/>
    </source>
</evidence>
<reference evidence="12" key="1">
    <citation type="submission" date="2022-05" db="EMBL/GenBank/DDBJ databases">
        <authorList>
            <person name="Sun X."/>
        </authorList>
    </citation>
    <scope>NUCLEOTIDE SEQUENCE</scope>
    <source>
        <strain evidence="12">Ai-910</strain>
    </source>
</reference>
<evidence type="ECO:0000313" key="12">
    <source>
        <dbReference type="EMBL" id="URW79483.1"/>
    </source>
</evidence>
<dbReference type="InterPro" id="IPR022615">
    <property type="entry name" value="NqrA_C_domain"/>
</dbReference>
<feature type="domain" description="Na(+)-translocating NADH-quinone reductase subunit A C-terminal" evidence="10">
    <location>
        <begin position="263"/>
        <end position="311"/>
    </location>
</feature>
<gene>
    <name evidence="8" type="primary">nqrA</name>
    <name evidence="12" type="ORF">M9189_11535</name>
</gene>
<dbReference type="Pfam" id="PF11973">
    <property type="entry name" value="NQRA_SLBB"/>
    <property type="match status" value="1"/>
</dbReference>
<dbReference type="InterPro" id="IPR056148">
    <property type="entry name" value="NQRA_2nd"/>
</dbReference>
<dbReference type="InterPro" id="IPR008703">
    <property type="entry name" value="NqrA"/>
</dbReference>
<dbReference type="Proteomes" id="UP001056426">
    <property type="component" value="Chromosome"/>
</dbReference>
<evidence type="ECO:0000256" key="7">
    <source>
        <dbReference type="ARBA" id="ARBA00023201"/>
    </source>
</evidence>
<evidence type="ECO:0000256" key="5">
    <source>
        <dbReference type="ARBA" id="ARBA00023065"/>
    </source>
</evidence>
<comment type="similarity">
    <text evidence="8">Belongs to the NqrA family.</text>
</comment>
<evidence type="ECO:0000313" key="13">
    <source>
        <dbReference type="Proteomes" id="UP001056426"/>
    </source>
</evidence>
<dbReference type="RefSeq" id="WP_250723407.1">
    <property type="nucleotide sequence ID" value="NZ_CP098400.1"/>
</dbReference>
<organism evidence="12 13">
    <name type="scientific">Xiashengella succiniciproducens</name>
    <dbReference type="NCBI Taxonomy" id="2949635"/>
    <lineage>
        <taxon>Bacteria</taxon>
        <taxon>Pseudomonadati</taxon>
        <taxon>Bacteroidota</taxon>
        <taxon>Bacteroidia</taxon>
        <taxon>Marinilabiliales</taxon>
        <taxon>Marinilabiliaceae</taxon>
        <taxon>Xiashengella</taxon>
    </lineage>
</organism>
<evidence type="ECO:0000256" key="6">
    <source>
        <dbReference type="ARBA" id="ARBA00023075"/>
    </source>
</evidence>
<dbReference type="KEGG" id="alkq:M9189_11535"/>
<accession>A0A9J6ZPB8</accession>
<comment type="catalytic activity">
    <reaction evidence="8">
        <text>a ubiquinone + n Na(+)(in) + NADH + H(+) = a ubiquinol + n Na(+)(out) + NAD(+)</text>
        <dbReference type="Rhea" id="RHEA:47748"/>
        <dbReference type="Rhea" id="RHEA-COMP:9565"/>
        <dbReference type="Rhea" id="RHEA-COMP:9566"/>
        <dbReference type="ChEBI" id="CHEBI:15378"/>
        <dbReference type="ChEBI" id="CHEBI:16389"/>
        <dbReference type="ChEBI" id="CHEBI:17976"/>
        <dbReference type="ChEBI" id="CHEBI:29101"/>
        <dbReference type="ChEBI" id="CHEBI:57540"/>
        <dbReference type="ChEBI" id="CHEBI:57945"/>
        <dbReference type="EC" id="7.2.1.1"/>
    </reaction>
</comment>
<keyword evidence="4 8" id="KW-0915">Sodium</keyword>
<evidence type="ECO:0000259" key="9">
    <source>
        <dbReference type="Pfam" id="PF05896"/>
    </source>
</evidence>
<evidence type="ECO:0000256" key="8">
    <source>
        <dbReference type="HAMAP-Rule" id="MF_00425"/>
    </source>
</evidence>
<dbReference type="NCBIfam" id="TIGR01936">
    <property type="entry name" value="nqrA"/>
    <property type="match status" value="1"/>
</dbReference>
<evidence type="ECO:0000259" key="11">
    <source>
        <dbReference type="Pfam" id="PF24836"/>
    </source>
</evidence>
<feature type="domain" description="NqrA second alpha/beta" evidence="11">
    <location>
        <begin position="114"/>
        <end position="257"/>
    </location>
</feature>
<dbReference type="EC" id="7.2.1.1" evidence="8"/>
<keyword evidence="5 8" id="KW-0406">Ion transport</keyword>
<keyword evidence="3 8" id="KW-0520">NAD</keyword>
<dbReference type="EMBL" id="CP098400">
    <property type="protein sequence ID" value="URW79483.1"/>
    <property type="molecule type" value="Genomic_DNA"/>
</dbReference>
<dbReference type="InterPro" id="IPR056147">
    <property type="entry name" value="NQRA_N"/>
</dbReference>
<comment type="function">
    <text evidence="8">NQR complex catalyzes the reduction of ubiquinone-1 to ubiquinol by two successive reactions, coupled with the transport of Na(+) ions from the cytoplasm to the periplasm. NqrA to NqrE are probably involved in the second step, the conversion of ubisemiquinone to ubiquinol.</text>
</comment>
<dbReference type="Pfam" id="PF05896">
    <property type="entry name" value="NQRA_N"/>
    <property type="match status" value="1"/>
</dbReference>
<proteinExistence type="inferred from homology"/>
<evidence type="ECO:0000256" key="4">
    <source>
        <dbReference type="ARBA" id="ARBA00023053"/>
    </source>
</evidence>
<keyword evidence="7 8" id="KW-0739">Sodium transport</keyword>
<reference evidence="12" key="2">
    <citation type="submission" date="2022-06" db="EMBL/GenBank/DDBJ databases">
        <title>Xiashengella guii gen. nov. sp. nov., a bacterium isolated form anaerobic digestion tank.</title>
        <authorList>
            <person name="Huang H."/>
        </authorList>
    </citation>
    <scope>NUCLEOTIDE SEQUENCE</scope>
    <source>
        <strain evidence="12">Ai-910</strain>
    </source>
</reference>
<evidence type="ECO:0000259" key="10">
    <source>
        <dbReference type="Pfam" id="PF11973"/>
    </source>
</evidence>
<evidence type="ECO:0000256" key="2">
    <source>
        <dbReference type="ARBA" id="ARBA00022967"/>
    </source>
</evidence>
<dbReference type="NCBIfam" id="NF003761">
    <property type="entry name" value="PRK05352.1-4"/>
    <property type="match status" value="1"/>
</dbReference>
<evidence type="ECO:0000256" key="1">
    <source>
        <dbReference type="ARBA" id="ARBA00022448"/>
    </source>
</evidence>
<keyword evidence="2 8" id="KW-1278">Translocase</keyword>
<dbReference type="HAMAP" id="MF_00425">
    <property type="entry name" value="NqrA"/>
    <property type="match status" value="1"/>
</dbReference>
<dbReference type="PANTHER" id="PTHR37839:SF1">
    <property type="entry name" value="NA(+)-TRANSLOCATING NADH-QUINONE REDUCTASE SUBUNIT A"/>
    <property type="match status" value="1"/>
</dbReference>
<dbReference type="AlphaFoldDB" id="A0A9J6ZPB8"/>
<protein>
    <recommendedName>
        <fullName evidence="8">Na(+)-translocating NADH-quinone reductase subunit A</fullName>
        <shortName evidence="8">Na(+)-NQR subunit A</shortName>
        <shortName evidence="8">Na(+)-translocating NQR subunit A</shortName>
        <ecNumber evidence="8">7.2.1.1</ecNumber>
    </recommendedName>
    <alternativeName>
        <fullName evidence="8">NQR complex subunit A</fullName>
    </alternativeName>
    <alternativeName>
        <fullName evidence="8">NQR-1 subunit A</fullName>
    </alternativeName>
</protein>
<dbReference type="PANTHER" id="PTHR37839">
    <property type="entry name" value="NA(+)-TRANSLOCATING NADH-QUINONE REDUCTASE SUBUNIT A"/>
    <property type="match status" value="1"/>
</dbReference>
<name>A0A9J6ZPB8_9BACT</name>
<dbReference type="Pfam" id="PF24836">
    <property type="entry name" value="NQRA_2nd"/>
    <property type="match status" value="1"/>
</dbReference>
<feature type="domain" description="NqrA N-terminal barrel-sandwich hybrid" evidence="9">
    <location>
        <begin position="5"/>
        <end position="97"/>
    </location>
</feature>
<comment type="subunit">
    <text evidence="8">Composed of six subunits; NqrA, NqrB, NqrC, NqrD, NqrE and NqrF.</text>
</comment>
<keyword evidence="13" id="KW-1185">Reference proteome</keyword>
<keyword evidence="6 8" id="KW-0830">Ubiquinone</keyword>
<dbReference type="GO" id="GO:0006814">
    <property type="term" value="P:sodium ion transport"/>
    <property type="evidence" value="ECO:0007669"/>
    <property type="project" value="UniProtKB-UniRule"/>
</dbReference>
<keyword evidence="1 8" id="KW-0813">Transport</keyword>
<dbReference type="GO" id="GO:0016655">
    <property type="term" value="F:oxidoreductase activity, acting on NAD(P)H, quinone or similar compound as acceptor"/>
    <property type="evidence" value="ECO:0007669"/>
    <property type="project" value="UniProtKB-UniRule"/>
</dbReference>
<sequence length="449" mass="49142">MSEVIKIKKGLNIPLLGKAEKVFGQAQLPGLFAIKPTDFHGVTPKMVVAEGDPVKIGTVLFFDKSHPEVKFVSPVSGTLKAIIRGERRKILEVVIENDHKDEYLEIKAGDPASLSRESIIEILLNSGAWPYLRQRPYDIIANPADSPKAVFISGFDTAPLAPDVEFVLSGQEDAFKAGIEALKKLAPEVHIGISADSASKLFNSLQGVKIHRFAGPHPAGNVGVQINHVSPINKGEKVWVINPQDIVSIGGIFLHGKHDFSRVVALCGSEVKKPVYYRYRLGAAVGELLKGNLNEGSLRIISGNVLTGTHIAADGYLAFYNTQVTVIPEGDDYEFMGWAAPGFGKFSVSRTFFSWLCKKKQYRLNANLNGGLRAIVVSGAYDKVMPMDILPEQLIKAILANNVDKMEQLGIFEVVEEDIALCEFVDVSKLELQKILREGIEVMIKELGN</sequence>